<dbReference type="PANTHER" id="PTHR23278:SF19">
    <property type="entry name" value="OBSCURIN"/>
    <property type="match status" value="1"/>
</dbReference>
<organism evidence="7 8">
    <name type="scientific">Dinothrombium tinctorium</name>
    <dbReference type="NCBI Taxonomy" id="1965070"/>
    <lineage>
        <taxon>Eukaryota</taxon>
        <taxon>Metazoa</taxon>
        <taxon>Ecdysozoa</taxon>
        <taxon>Arthropoda</taxon>
        <taxon>Chelicerata</taxon>
        <taxon>Arachnida</taxon>
        <taxon>Acari</taxon>
        <taxon>Acariformes</taxon>
        <taxon>Trombidiformes</taxon>
        <taxon>Prostigmata</taxon>
        <taxon>Anystina</taxon>
        <taxon>Parasitengona</taxon>
        <taxon>Trombidioidea</taxon>
        <taxon>Trombidiidae</taxon>
        <taxon>Dinothrombium</taxon>
    </lineage>
</organism>
<dbReference type="PANTHER" id="PTHR23278">
    <property type="entry name" value="SIDESTEP PROTEIN"/>
    <property type="match status" value="1"/>
</dbReference>
<keyword evidence="3 5" id="KW-0472">Membrane</keyword>
<proteinExistence type="predicted"/>
<keyword evidence="4" id="KW-1015">Disulfide bond</keyword>
<dbReference type="EMBL" id="NCKU01002097">
    <property type="protein sequence ID" value="RWS10429.1"/>
    <property type="molecule type" value="Genomic_DNA"/>
</dbReference>
<comment type="caution">
    <text evidence="7">The sequence shown here is derived from an EMBL/GenBank/DDBJ whole genome shotgun (WGS) entry which is preliminary data.</text>
</comment>
<dbReference type="InterPro" id="IPR013151">
    <property type="entry name" value="Immunoglobulin_dom"/>
</dbReference>
<keyword evidence="5" id="KW-1133">Transmembrane helix</keyword>
<evidence type="ECO:0000313" key="7">
    <source>
        <dbReference type="EMBL" id="RWS10429.1"/>
    </source>
</evidence>
<dbReference type="SMART" id="SM00408">
    <property type="entry name" value="IGc2"/>
    <property type="match status" value="2"/>
</dbReference>
<keyword evidence="8" id="KW-1185">Reference proteome</keyword>
<dbReference type="SMART" id="SM00409">
    <property type="entry name" value="IG"/>
    <property type="match status" value="2"/>
</dbReference>
<feature type="domain" description="Ig-like" evidence="6">
    <location>
        <begin position="196"/>
        <end position="288"/>
    </location>
</feature>
<dbReference type="InterPro" id="IPR036179">
    <property type="entry name" value="Ig-like_dom_sf"/>
</dbReference>
<dbReference type="SUPFAM" id="SSF49265">
    <property type="entry name" value="Fibronectin type III"/>
    <property type="match status" value="1"/>
</dbReference>
<comment type="subcellular location">
    <subcellularLocation>
        <location evidence="1">Membrane</location>
        <topology evidence="1">Single-pass membrane protein</topology>
    </subcellularLocation>
</comment>
<dbReference type="Pfam" id="PF07679">
    <property type="entry name" value="I-set"/>
    <property type="match status" value="1"/>
</dbReference>
<evidence type="ECO:0000256" key="1">
    <source>
        <dbReference type="ARBA" id="ARBA00004167"/>
    </source>
</evidence>
<feature type="domain" description="Ig-like" evidence="6">
    <location>
        <begin position="90"/>
        <end position="189"/>
    </location>
</feature>
<feature type="domain" description="Ig-like" evidence="6">
    <location>
        <begin position="295"/>
        <end position="387"/>
    </location>
</feature>
<dbReference type="GO" id="GO:0016020">
    <property type="term" value="C:membrane"/>
    <property type="evidence" value="ECO:0007669"/>
    <property type="project" value="UniProtKB-SubCell"/>
</dbReference>
<dbReference type="PROSITE" id="PS50835">
    <property type="entry name" value="IG_LIKE"/>
    <property type="match status" value="3"/>
</dbReference>
<dbReference type="InterPro" id="IPR013098">
    <property type="entry name" value="Ig_I-set"/>
</dbReference>
<dbReference type="InterPro" id="IPR003598">
    <property type="entry name" value="Ig_sub2"/>
</dbReference>
<reference evidence="7 8" key="1">
    <citation type="journal article" date="2018" name="Gigascience">
        <title>Genomes of trombidid mites reveal novel predicted allergens and laterally-transferred genes associated with secondary metabolism.</title>
        <authorList>
            <person name="Dong X."/>
            <person name="Chaisiri K."/>
            <person name="Xia D."/>
            <person name="Armstrong S.D."/>
            <person name="Fang Y."/>
            <person name="Donnelly M.J."/>
            <person name="Kadowaki T."/>
            <person name="McGarry J.W."/>
            <person name="Darby A.C."/>
            <person name="Makepeace B.L."/>
        </authorList>
    </citation>
    <scope>NUCLEOTIDE SEQUENCE [LARGE SCALE GENOMIC DNA]</scope>
    <source>
        <strain evidence="7">UoL-WK</strain>
    </source>
</reference>
<dbReference type="AlphaFoldDB" id="A0A443R586"/>
<keyword evidence="2" id="KW-0677">Repeat</keyword>
<evidence type="ECO:0000256" key="2">
    <source>
        <dbReference type="ARBA" id="ARBA00022737"/>
    </source>
</evidence>
<evidence type="ECO:0000256" key="5">
    <source>
        <dbReference type="SAM" id="Phobius"/>
    </source>
</evidence>
<dbReference type="InterPro" id="IPR036116">
    <property type="entry name" value="FN3_sf"/>
</dbReference>
<dbReference type="Pfam" id="PF00047">
    <property type="entry name" value="ig"/>
    <property type="match status" value="1"/>
</dbReference>
<evidence type="ECO:0000256" key="4">
    <source>
        <dbReference type="ARBA" id="ARBA00023157"/>
    </source>
</evidence>
<feature type="transmembrane region" description="Helical" evidence="5">
    <location>
        <begin position="502"/>
        <end position="523"/>
    </location>
</feature>
<dbReference type="Proteomes" id="UP000285301">
    <property type="component" value="Unassembled WGS sequence"/>
</dbReference>
<dbReference type="InterPro" id="IPR013162">
    <property type="entry name" value="CD80_C2-set"/>
</dbReference>
<protein>
    <submittedName>
        <fullName evidence="7">Hemicentin-2-like protein</fullName>
    </submittedName>
</protein>
<keyword evidence="5" id="KW-0812">Transmembrane</keyword>
<dbReference type="Pfam" id="PF08205">
    <property type="entry name" value="C2-set_2"/>
    <property type="match status" value="1"/>
</dbReference>
<dbReference type="OrthoDB" id="6430706at2759"/>
<dbReference type="InterPro" id="IPR013783">
    <property type="entry name" value="Ig-like_fold"/>
</dbReference>
<dbReference type="STRING" id="1965070.A0A443R586"/>
<gene>
    <name evidence="7" type="ORF">B4U79_01504</name>
</gene>
<dbReference type="InterPro" id="IPR007110">
    <property type="entry name" value="Ig-like_dom"/>
</dbReference>
<dbReference type="SUPFAM" id="SSF48726">
    <property type="entry name" value="Immunoglobulin"/>
    <property type="match status" value="3"/>
</dbReference>
<feature type="non-terminal residue" evidence="7">
    <location>
        <position position="683"/>
    </location>
</feature>
<name>A0A443R586_9ACAR</name>
<evidence type="ECO:0000259" key="6">
    <source>
        <dbReference type="PROSITE" id="PS50835"/>
    </source>
</evidence>
<accession>A0A443R586</accession>
<dbReference type="InterPro" id="IPR003599">
    <property type="entry name" value="Ig_sub"/>
</dbReference>
<dbReference type="Gene3D" id="2.60.40.10">
    <property type="entry name" value="Immunoglobulins"/>
    <property type="match status" value="4"/>
</dbReference>
<sequence>MEFMALVGGQVSLPCNITSPSREDIAALILWYRGDSRNPIYTVDGRSTPLEKAKHFSSDMIRSRVVFNITYPLYLVTCNLSHDFASLPVPAKNLLIFDDTGNEIKGIGGPFNEDMLLNLTCESVGGNPFPAVSWWKDAKLIDNSYFTSPKGSVVNVLSLPPLKRKDLMMELTCQASNNNLTAPATVTISIDINLKPREVKIITQLPNMLANERYEFVCQSSGSRPPAKLAWFKDGVQLPSVGESTSDDGSVTTNFLTLVPSLDDNNKQLLCSAQNPRFPTATMEDSFVLKVHFGPILSLALGASIQHQEILEGSDVFFECNIQANPPVTKIGWLFNGEPLKSDLNSRIHISNGSLLIQSVGRIHRGSYQCWAVNSVEKGESEIVDLNVKSPDSPENCTITNITAHTLTVECLPGYSGGLDQTFHLEVYINSNSNKRLINNLTSSEYPFFIANALPAGNSFYLVTYASNSRGRSPSVRIKGNTLVAERWQTDYFEETVISTSIYVLMGIVGALVLLAIIIILIMKIKSEEDTRRVTEKASSDVCSTPTKKKVCVQNCNNTLFCEEYDDNCGPDVIPPEIIIENAANVDEDGKSEFYRVNNIIPVSIIVPPPSCFHDGYDDEPRSPSKTMNAYSSHQCVSRSSENICKLSQSADANVEWNCGTTTRPCFEKRNYNKQNTTKTCIV</sequence>
<evidence type="ECO:0000256" key="3">
    <source>
        <dbReference type="ARBA" id="ARBA00023136"/>
    </source>
</evidence>
<evidence type="ECO:0000313" key="8">
    <source>
        <dbReference type="Proteomes" id="UP000285301"/>
    </source>
</evidence>